<proteinExistence type="inferred from homology"/>
<dbReference type="SUPFAM" id="SSF52418">
    <property type="entry name" value="Nucleoside phosphorylase/phosphoribosyltransferase catalytic domain"/>
    <property type="match status" value="1"/>
</dbReference>
<evidence type="ECO:0000256" key="1">
    <source>
        <dbReference type="ARBA" id="ARBA00006915"/>
    </source>
</evidence>
<dbReference type="eggNOG" id="COG0213">
    <property type="taxonomic scope" value="Bacteria"/>
</dbReference>
<dbReference type="SMART" id="SM00941">
    <property type="entry name" value="PYNP_C"/>
    <property type="match status" value="1"/>
</dbReference>
<comment type="similarity">
    <text evidence="1">Belongs to the thymidine/pyrimidine-nucleoside phosphorylase family.</text>
</comment>
<dbReference type="FunFam" id="3.40.1030.10:FF:000003">
    <property type="entry name" value="Pyrimidine-nucleoside phosphorylase"/>
    <property type="match status" value="1"/>
</dbReference>
<evidence type="ECO:0000256" key="5">
    <source>
        <dbReference type="ARBA" id="ARBA00022679"/>
    </source>
</evidence>
<dbReference type="RefSeq" id="WP_014559418.1">
    <property type="nucleotide sequence ID" value="NC_017464.1"/>
</dbReference>
<dbReference type="Pfam" id="PF00591">
    <property type="entry name" value="Glycos_transf_3"/>
    <property type="match status" value="1"/>
</dbReference>
<dbReference type="STRING" id="945713.IALB_0548"/>
<keyword evidence="5" id="KW-0808">Transferase</keyword>
<dbReference type="InterPro" id="IPR013102">
    <property type="entry name" value="PYNP_C"/>
</dbReference>
<dbReference type="InterPro" id="IPR000312">
    <property type="entry name" value="Glycosyl_Trfase_fam3"/>
</dbReference>
<gene>
    <name evidence="8" type="ordered locus">IALB_0548</name>
</gene>
<dbReference type="Gene3D" id="1.20.970.10">
    <property type="entry name" value="Transferase, Pyrimidine Nucleoside Phosphorylase, Chain C"/>
    <property type="match status" value="1"/>
</dbReference>
<dbReference type="SUPFAM" id="SSF47648">
    <property type="entry name" value="Nucleoside phosphorylase/phosphoribosyltransferase N-terminal domain"/>
    <property type="match status" value="1"/>
</dbReference>
<dbReference type="AlphaFoldDB" id="I0AH03"/>
<dbReference type="InterPro" id="IPR036320">
    <property type="entry name" value="Glycosyl_Trfase_fam3_N_dom_sf"/>
</dbReference>
<evidence type="ECO:0000256" key="4">
    <source>
        <dbReference type="ARBA" id="ARBA00022676"/>
    </source>
</evidence>
<evidence type="ECO:0000256" key="3">
    <source>
        <dbReference type="ARBA" id="ARBA00011892"/>
    </source>
</evidence>
<dbReference type="Gene3D" id="3.40.1030.10">
    <property type="entry name" value="Nucleoside phosphorylase/phosphoribosyltransferase catalytic domain"/>
    <property type="match status" value="1"/>
</dbReference>
<sequence>MNTIEIIRKKRDNHSLTKEEIDFLISAYTKGTIPDYQFSAFLMAAFINGLNKTETAALTKAMLYSGKVVDLSSIKGVKVDKHSTGGVGDKTSLIIAPIVAAAGVYVPMISGRGLGHTGGTLDKLESIPGFRTNLTLKEYKNVLKKTGVVLIGQTKEIAPADKLIYSLRDVTATVESIPLITGSIMSKKLAEGIDALVLDVKTGNGAFMKEMKDAEQLAYSLSDTAKAFGKKCIAFITDMNQPLGNYIGNWLEVYESIEVLKDGKKNDLTELSLILAGAMIYLGKKANSLEDGIEKAITTLNSGKAFDKFLEIVKAQGGDISYIKNPERYPKSKHHKKLKMLNEGYLSFVNTYEIGMAAIDLGAGRLKKEDKIDPKAGIIFHYKLGNKIRKGDVIAELFSESSEKINLAEKRILNAVKLSDKKTKSPVLIKHIIN</sequence>
<dbReference type="PROSITE" id="PS00647">
    <property type="entry name" value="THYMID_PHOSPHORYLASE"/>
    <property type="match status" value="1"/>
</dbReference>
<dbReference type="Gene3D" id="3.90.1170.30">
    <property type="entry name" value="Pyrimidine nucleoside phosphorylase-like, C-terminal domain"/>
    <property type="match status" value="1"/>
</dbReference>
<dbReference type="HOGENOM" id="CLU_025040_0_1_10"/>
<dbReference type="InterPro" id="IPR017459">
    <property type="entry name" value="Glycosyl_Trfase_fam3_N_dom"/>
</dbReference>
<dbReference type="InterPro" id="IPR017872">
    <property type="entry name" value="Pyrmidine_PPase_CS"/>
</dbReference>
<keyword evidence="9" id="KW-1185">Reference proteome</keyword>
<dbReference type="InterPro" id="IPR035902">
    <property type="entry name" value="Nuc_phospho_transferase"/>
</dbReference>
<dbReference type="SUPFAM" id="SSF54680">
    <property type="entry name" value="Pyrimidine nucleoside phosphorylase C-terminal domain"/>
    <property type="match status" value="1"/>
</dbReference>
<name>I0AH03_IGNAJ</name>
<dbReference type="KEGG" id="ial:IALB_0548"/>
<dbReference type="InterPro" id="IPR018090">
    <property type="entry name" value="Pyrmidine_PPas_bac/euk"/>
</dbReference>
<evidence type="ECO:0000313" key="8">
    <source>
        <dbReference type="EMBL" id="AFH48260.1"/>
    </source>
</evidence>
<evidence type="ECO:0000256" key="2">
    <source>
        <dbReference type="ARBA" id="ARBA00011738"/>
    </source>
</evidence>
<dbReference type="EC" id="2.4.2.4" evidence="3"/>
<comment type="catalytic activity">
    <reaction evidence="6">
        <text>thymidine + phosphate = 2-deoxy-alpha-D-ribose 1-phosphate + thymine</text>
        <dbReference type="Rhea" id="RHEA:16037"/>
        <dbReference type="ChEBI" id="CHEBI:17748"/>
        <dbReference type="ChEBI" id="CHEBI:17821"/>
        <dbReference type="ChEBI" id="CHEBI:43474"/>
        <dbReference type="ChEBI" id="CHEBI:57259"/>
        <dbReference type="EC" id="2.4.2.4"/>
    </reaction>
</comment>
<dbReference type="NCBIfam" id="NF004490">
    <property type="entry name" value="PRK05820.1"/>
    <property type="match status" value="1"/>
</dbReference>
<dbReference type="Proteomes" id="UP000007394">
    <property type="component" value="Chromosome"/>
</dbReference>
<feature type="domain" description="Pyrimidine nucleoside phosphorylase C-terminal" evidence="7">
    <location>
        <begin position="345"/>
        <end position="419"/>
    </location>
</feature>
<dbReference type="PANTHER" id="PTHR10515:SF0">
    <property type="entry name" value="THYMIDINE PHOSPHORYLASE"/>
    <property type="match status" value="1"/>
</dbReference>
<reference evidence="8 9" key="1">
    <citation type="journal article" date="2012" name="Front. Microbiol.">
        <title>Complete genome of Ignavibacterium album, a metabolically versatile, flagellated, facultative anaerobe from the phylum Chlorobi.</title>
        <authorList>
            <person name="Liu Z."/>
            <person name="Frigaard N.-U."/>
            <person name="Vogl K."/>
            <person name="Iino T."/>
            <person name="Ohkuma M."/>
            <person name="Overmann J."/>
            <person name="Bryant D.A."/>
        </authorList>
    </citation>
    <scope>NUCLEOTIDE SEQUENCE [LARGE SCALE GENOMIC DNA]</scope>
    <source>
        <strain evidence="9">DSM 19864 / JCM 16511 / NBRC 101810 / Mat9-16</strain>
    </source>
</reference>
<dbReference type="Pfam" id="PF07831">
    <property type="entry name" value="PYNP_C"/>
    <property type="match status" value="1"/>
</dbReference>
<dbReference type="EMBL" id="CP003418">
    <property type="protein sequence ID" value="AFH48260.1"/>
    <property type="molecule type" value="Genomic_DNA"/>
</dbReference>
<evidence type="ECO:0000256" key="6">
    <source>
        <dbReference type="ARBA" id="ARBA00048550"/>
    </source>
</evidence>
<dbReference type="OrthoDB" id="9763887at2"/>
<dbReference type="GO" id="GO:0006206">
    <property type="term" value="P:pyrimidine nucleobase metabolic process"/>
    <property type="evidence" value="ECO:0007669"/>
    <property type="project" value="InterPro"/>
</dbReference>
<dbReference type="GO" id="GO:0004645">
    <property type="term" value="F:1,4-alpha-oligoglucan phosphorylase activity"/>
    <property type="evidence" value="ECO:0007669"/>
    <property type="project" value="InterPro"/>
</dbReference>
<dbReference type="GO" id="GO:0005829">
    <property type="term" value="C:cytosol"/>
    <property type="evidence" value="ECO:0007669"/>
    <property type="project" value="TreeGrafter"/>
</dbReference>
<keyword evidence="4" id="KW-0328">Glycosyltransferase</keyword>
<organism evidence="8 9">
    <name type="scientific">Ignavibacterium album (strain DSM 19864 / JCM 16511 / NBRC 101810 / Mat9-16)</name>
    <dbReference type="NCBI Taxonomy" id="945713"/>
    <lineage>
        <taxon>Bacteria</taxon>
        <taxon>Pseudomonadati</taxon>
        <taxon>Ignavibacteriota</taxon>
        <taxon>Ignavibacteria</taxon>
        <taxon>Ignavibacteriales</taxon>
        <taxon>Ignavibacteriaceae</taxon>
        <taxon>Ignavibacterium</taxon>
    </lineage>
</organism>
<evidence type="ECO:0000259" key="7">
    <source>
        <dbReference type="SMART" id="SM00941"/>
    </source>
</evidence>
<dbReference type="Pfam" id="PF02885">
    <property type="entry name" value="Glycos_trans_3N"/>
    <property type="match status" value="1"/>
</dbReference>
<dbReference type="NCBIfam" id="TIGR02644">
    <property type="entry name" value="Y_phosphoryl"/>
    <property type="match status" value="1"/>
</dbReference>
<dbReference type="GO" id="GO:0009032">
    <property type="term" value="F:thymidine phosphorylase activity"/>
    <property type="evidence" value="ECO:0007669"/>
    <property type="project" value="UniProtKB-EC"/>
</dbReference>
<comment type="subunit">
    <text evidence="2">Homodimer.</text>
</comment>
<dbReference type="GO" id="GO:0006213">
    <property type="term" value="P:pyrimidine nucleoside metabolic process"/>
    <property type="evidence" value="ECO:0007669"/>
    <property type="project" value="InterPro"/>
</dbReference>
<dbReference type="PATRIC" id="fig|945713.3.peg.548"/>
<dbReference type="PIRSF" id="PIRSF000478">
    <property type="entry name" value="TP_PyNP"/>
    <property type="match status" value="1"/>
</dbReference>
<protein>
    <recommendedName>
        <fullName evidence="3">thymidine phosphorylase</fullName>
        <ecNumber evidence="3">2.4.2.4</ecNumber>
    </recommendedName>
</protein>
<accession>I0AH03</accession>
<evidence type="ECO:0000313" key="9">
    <source>
        <dbReference type="Proteomes" id="UP000007394"/>
    </source>
</evidence>
<dbReference type="PANTHER" id="PTHR10515">
    <property type="entry name" value="THYMIDINE PHOSPHORYLASE"/>
    <property type="match status" value="1"/>
</dbReference>
<dbReference type="InterPro" id="IPR000053">
    <property type="entry name" value="Thymidine/pyrmidine_PPase"/>
</dbReference>
<dbReference type="InterPro" id="IPR036566">
    <property type="entry name" value="PYNP-like_C_sf"/>
</dbReference>